<dbReference type="PROSITE" id="PS50112">
    <property type="entry name" value="PAS"/>
    <property type="match status" value="1"/>
</dbReference>
<evidence type="ECO:0000256" key="16">
    <source>
        <dbReference type="ARBA" id="ARBA00064436"/>
    </source>
</evidence>
<dbReference type="InterPro" id="IPR050401">
    <property type="entry name" value="Cyclic_nucleotide_synthase"/>
</dbReference>
<dbReference type="InterPro" id="IPR001054">
    <property type="entry name" value="A/G_cyclase"/>
</dbReference>
<dbReference type="GO" id="GO:0005886">
    <property type="term" value="C:plasma membrane"/>
    <property type="evidence" value="ECO:0007669"/>
    <property type="project" value="UniProtKB-ARBA"/>
</dbReference>
<evidence type="ECO:0000256" key="4">
    <source>
        <dbReference type="ARBA" id="ARBA00021420"/>
    </source>
</evidence>
<evidence type="ECO:0000313" key="22">
    <source>
        <dbReference type="Proteomes" id="UP000500857"/>
    </source>
</evidence>
<dbReference type="Proteomes" id="UP000500857">
    <property type="component" value="Chromosome"/>
</dbReference>
<keyword evidence="6" id="KW-0479">Metal-binding</keyword>
<reference evidence="21 22" key="1">
    <citation type="submission" date="2020-04" db="EMBL/GenBank/DDBJ databases">
        <authorList>
            <person name="Basu S."/>
            <person name="Maruthanayagam V."/>
            <person name="Chakraborty S."/>
            <person name="Pramanik A."/>
            <person name="Mukherjee J."/>
            <person name="Brink B."/>
        </authorList>
    </citation>
    <scope>NUCLEOTIDE SEQUENCE [LARGE SCALE GENOMIC DNA]</scope>
    <source>
        <strain evidence="21 22">AP17</strain>
    </source>
</reference>
<dbReference type="PROSITE" id="PS50125">
    <property type="entry name" value="GUANYLATE_CYCLASE_2"/>
    <property type="match status" value="1"/>
</dbReference>
<evidence type="ECO:0000313" key="21">
    <source>
        <dbReference type="EMBL" id="QIZ73654.1"/>
    </source>
</evidence>
<evidence type="ECO:0000256" key="12">
    <source>
        <dbReference type="ARBA" id="ARBA00023136"/>
    </source>
</evidence>
<evidence type="ECO:0000256" key="11">
    <source>
        <dbReference type="ARBA" id="ARBA00022998"/>
    </source>
</evidence>
<dbReference type="InterPro" id="IPR013656">
    <property type="entry name" value="PAS_4"/>
</dbReference>
<keyword evidence="9" id="KW-0460">Magnesium</keyword>
<keyword evidence="7" id="KW-0547">Nucleotide-binding</keyword>
<dbReference type="PANTHER" id="PTHR11920">
    <property type="entry name" value="GUANYLYL CYCLASE"/>
    <property type="match status" value="1"/>
</dbReference>
<dbReference type="Gene3D" id="3.30.450.20">
    <property type="entry name" value="PAS domain"/>
    <property type="match status" value="1"/>
</dbReference>
<keyword evidence="18" id="KW-0175">Coiled coil</keyword>
<dbReference type="Pfam" id="PF01590">
    <property type="entry name" value="GAF"/>
    <property type="match status" value="1"/>
</dbReference>
<keyword evidence="13 17" id="KW-0456">Lyase</keyword>
<dbReference type="GO" id="GO:0004016">
    <property type="term" value="F:adenylate cyclase activity"/>
    <property type="evidence" value="ECO:0007669"/>
    <property type="project" value="UniProtKB-EC"/>
</dbReference>
<dbReference type="InterPro" id="IPR018297">
    <property type="entry name" value="A/G_cyclase_CS"/>
</dbReference>
<organism evidence="21 22">
    <name type="scientific">Oxynema aestuarii AP17</name>
    <dbReference type="NCBI Taxonomy" id="2064643"/>
    <lineage>
        <taxon>Bacteria</taxon>
        <taxon>Bacillati</taxon>
        <taxon>Cyanobacteriota</taxon>
        <taxon>Cyanophyceae</taxon>
        <taxon>Oscillatoriophycideae</taxon>
        <taxon>Oscillatoriales</taxon>
        <taxon>Oscillatoriaceae</taxon>
        <taxon>Oxynema</taxon>
        <taxon>Oxynema aestuarii</taxon>
    </lineage>
</organism>
<comment type="similarity">
    <text evidence="17">Belongs to the adenylyl cyclase class-4/guanylyl cyclase family.</text>
</comment>
<sequence length="522" mass="59234">MQVAPLAEHEIERLNALRRYEILDTEEEQSFNDITALASHICGTPISLVSLIDANRQWFKSKVGLDASETPRDYAFCAHAILNPDELLVVPNALEDERFAGNPLVTSDPNIRFYAGAPLVTPDGYALGTLCAIDRVPRKLTREQQQALQALARQAIAQMELRLNLKKLQRQLKRQQEAEEKLRASDRQIVDLLESMTDGFFALDRQWRFTYVNRVAAQLLKREIDDLLGRKFWEEFPEAIGSKFETHYRQAMNQQVSVNFEEYDRPLRRWLEVRAFASYEGLSVFVHDITERKQTAQALRWEKKKVERLLLNILPRKIAKQLKEEPGLIAQGFEEVTILFADLVNFTPLAAKTSPRDLVSLLNEIFSSFDRLCDKHDLEKIKTIGDAYMVAGGLPTPREDHAEAIADMALDMQQSLELFNQARGTDLSLRIGINTGAAIAGVIGIKKFIYDLWGDAVNTASRMESHGVPGRIHISETTCAHLGDRYRVKKRGRIAIKGKGEMTTYFLLGCVRQDDSQDSEAC</sequence>
<evidence type="ECO:0000256" key="13">
    <source>
        <dbReference type="ARBA" id="ARBA00023239"/>
    </source>
</evidence>
<evidence type="ECO:0000256" key="14">
    <source>
        <dbReference type="ARBA" id="ARBA00032597"/>
    </source>
</evidence>
<keyword evidence="12" id="KW-0472">Membrane</keyword>
<dbReference type="EMBL" id="CP051167">
    <property type="protein sequence ID" value="QIZ73654.1"/>
    <property type="molecule type" value="Genomic_DNA"/>
</dbReference>
<evidence type="ECO:0000256" key="15">
    <source>
        <dbReference type="ARBA" id="ARBA00032637"/>
    </source>
</evidence>
<dbReference type="KEGG" id="oxy:HCG48_07820"/>
<dbReference type="Pfam" id="PF08448">
    <property type="entry name" value="PAS_4"/>
    <property type="match status" value="1"/>
</dbReference>
<dbReference type="AlphaFoldDB" id="A0A6H1U483"/>
<dbReference type="GO" id="GO:0035556">
    <property type="term" value="P:intracellular signal transduction"/>
    <property type="evidence" value="ECO:0007669"/>
    <property type="project" value="InterPro"/>
</dbReference>
<evidence type="ECO:0000256" key="6">
    <source>
        <dbReference type="ARBA" id="ARBA00022723"/>
    </source>
</evidence>
<feature type="coiled-coil region" evidence="18">
    <location>
        <begin position="158"/>
        <end position="195"/>
    </location>
</feature>
<dbReference type="Pfam" id="PF00211">
    <property type="entry name" value="Guanylate_cyc"/>
    <property type="match status" value="1"/>
</dbReference>
<evidence type="ECO:0000259" key="20">
    <source>
        <dbReference type="PROSITE" id="PS50125"/>
    </source>
</evidence>
<dbReference type="SUPFAM" id="SSF55781">
    <property type="entry name" value="GAF domain-like"/>
    <property type="match status" value="1"/>
</dbReference>
<evidence type="ECO:0000256" key="18">
    <source>
        <dbReference type="SAM" id="Coils"/>
    </source>
</evidence>
<comment type="subcellular location">
    <subcellularLocation>
        <location evidence="2">Membrane</location>
    </subcellularLocation>
</comment>
<keyword evidence="11" id="KW-0115">cAMP biosynthesis</keyword>
<keyword evidence="22" id="KW-1185">Reference proteome</keyword>
<dbReference type="GO" id="GO:0006171">
    <property type="term" value="P:cAMP biosynthetic process"/>
    <property type="evidence" value="ECO:0007669"/>
    <property type="project" value="UniProtKB-KW"/>
</dbReference>
<gene>
    <name evidence="21" type="ORF">HCG48_07820</name>
</gene>
<keyword evidence="5" id="KW-0812">Transmembrane</keyword>
<keyword evidence="8" id="KW-0067">ATP-binding</keyword>
<dbReference type="Gene3D" id="3.30.70.1230">
    <property type="entry name" value="Nucleotide cyclase"/>
    <property type="match status" value="1"/>
</dbReference>
<dbReference type="FunFam" id="3.30.70.1230:FF:000033">
    <property type="entry name" value="Adenylate cyclase"/>
    <property type="match status" value="1"/>
</dbReference>
<feature type="domain" description="PAS" evidence="19">
    <location>
        <begin position="185"/>
        <end position="255"/>
    </location>
</feature>
<evidence type="ECO:0000256" key="17">
    <source>
        <dbReference type="RuleBase" id="RU000405"/>
    </source>
</evidence>
<feature type="domain" description="Guanylate cyclase" evidence="20">
    <location>
        <begin position="337"/>
        <end position="464"/>
    </location>
</feature>
<dbReference type="PROSITE" id="PS00452">
    <property type="entry name" value="GUANYLATE_CYCLASE_1"/>
    <property type="match status" value="1"/>
</dbReference>
<name>A0A6H1U483_9CYAN</name>
<dbReference type="SMART" id="SM00044">
    <property type="entry name" value="CYCc"/>
    <property type="match status" value="1"/>
</dbReference>
<dbReference type="InterPro" id="IPR029016">
    <property type="entry name" value="GAF-like_dom_sf"/>
</dbReference>
<dbReference type="InterPro" id="IPR003018">
    <property type="entry name" value="GAF"/>
</dbReference>
<evidence type="ECO:0000256" key="5">
    <source>
        <dbReference type="ARBA" id="ARBA00022692"/>
    </source>
</evidence>
<dbReference type="NCBIfam" id="TIGR00229">
    <property type="entry name" value="sensory_box"/>
    <property type="match status" value="1"/>
</dbReference>
<dbReference type="SUPFAM" id="SSF55785">
    <property type="entry name" value="PYP-like sensor domain (PAS domain)"/>
    <property type="match status" value="1"/>
</dbReference>
<evidence type="ECO:0000256" key="2">
    <source>
        <dbReference type="ARBA" id="ARBA00004370"/>
    </source>
</evidence>
<dbReference type="SUPFAM" id="SSF55073">
    <property type="entry name" value="Nucleotide cyclase"/>
    <property type="match status" value="1"/>
</dbReference>
<dbReference type="SMART" id="SM00091">
    <property type="entry name" value="PAS"/>
    <property type="match status" value="1"/>
</dbReference>
<comment type="subunit">
    <text evidence="16">Homodimer. Can also exist as monomer.</text>
</comment>
<dbReference type="InterPro" id="IPR000014">
    <property type="entry name" value="PAS"/>
</dbReference>
<evidence type="ECO:0000259" key="19">
    <source>
        <dbReference type="PROSITE" id="PS50112"/>
    </source>
</evidence>
<dbReference type="SMART" id="SM00065">
    <property type="entry name" value="GAF"/>
    <property type="match status" value="1"/>
</dbReference>
<evidence type="ECO:0000256" key="7">
    <source>
        <dbReference type="ARBA" id="ARBA00022741"/>
    </source>
</evidence>
<evidence type="ECO:0000256" key="8">
    <source>
        <dbReference type="ARBA" id="ARBA00022840"/>
    </source>
</evidence>
<dbReference type="GO" id="GO:0005524">
    <property type="term" value="F:ATP binding"/>
    <property type="evidence" value="ECO:0007669"/>
    <property type="project" value="UniProtKB-KW"/>
</dbReference>
<dbReference type="Gene3D" id="3.30.450.40">
    <property type="match status" value="1"/>
</dbReference>
<protein>
    <recommendedName>
        <fullName evidence="4">Adenylate cyclase</fullName>
        <ecNumber evidence="3">4.6.1.1</ecNumber>
    </recommendedName>
    <alternativeName>
        <fullName evidence="14">ATP pyrophosphate-lyase</fullName>
    </alternativeName>
    <alternativeName>
        <fullName evidence="15">Adenylyl cyclase</fullName>
    </alternativeName>
</protein>
<dbReference type="PANTHER" id="PTHR11920:SF335">
    <property type="entry name" value="GUANYLATE CYCLASE"/>
    <property type="match status" value="1"/>
</dbReference>
<keyword evidence="10" id="KW-1133">Transmembrane helix</keyword>
<evidence type="ECO:0000256" key="1">
    <source>
        <dbReference type="ARBA" id="ARBA00001593"/>
    </source>
</evidence>
<dbReference type="InterPro" id="IPR029787">
    <property type="entry name" value="Nucleotide_cyclase"/>
</dbReference>
<accession>A0A6H1U483</accession>
<evidence type="ECO:0000256" key="3">
    <source>
        <dbReference type="ARBA" id="ARBA00012201"/>
    </source>
</evidence>
<dbReference type="InterPro" id="IPR035965">
    <property type="entry name" value="PAS-like_dom_sf"/>
</dbReference>
<dbReference type="CDD" id="cd07302">
    <property type="entry name" value="CHD"/>
    <property type="match status" value="1"/>
</dbReference>
<dbReference type="CDD" id="cd00130">
    <property type="entry name" value="PAS"/>
    <property type="match status" value="1"/>
</dbReference>
<proteinExistence type="inferred from homology"/>
<evidence type="ECO:0000256" key="9">
    <source>
        <dbReference type="ARBA" id="ARBA00022842"/>
    </source>
</evidence>
<evidence type="ECO:0000256" key="10">
    <source>
        <dbReference type="ARBA" id="ARBA00022989"/>
    </source>
</evidence>
<dbReference type="GO" id="GO:0046872">
    <property type="term" value="F:metal ion binding"/>
    <property type="evidence" value="ECO:0007669"/>
    <property type="project" value="UniProtKB-KW"/>
</dbReference>
<comment type="catalytic activity">
    <reaction evidence="1">
        <text>ATP = 3',5'-cyclic AMP + diphosphate</text>
        <dbReference type="Rhea" id="RHEA:15389"/>
        <dbReference type="ChEBI" id="CHEBI:30616"/>
        <dbReference type="ChEBI" id="CHEBI:33019"/>
        <dbReference type="ChEBI" id="CHEBI:58165"/>
        <dbReference type="EC" id="4.6.1.1"/>
    </reaction>
</comment>
<dbReference type="EC" id="4.6.1.1" evidence="3"/>